<name>A0A5B7G9I8_PORTR</name>
<dbReference type="Proteomes" id="UP000324222">
    <property type="component" value="Unassembled WGS sequence"/>
</dbReference>
<evidence type="ECO:0000313" key="1">
    <source>
        <dbReference type="EMBL" id="MPC53788.1"/>
    </source>
</evidence>
<organism evidence="1 2">
    <name type="scientific">Portunus trituberculatus</name>
    <name type="common">Swimming crab</name>
    <name type="synonym">Neptunus trituberculatus</name>
    <dbReference type="NCBI Taxonomy" id="210409"/>
    <lineage>
        <taxon>Eukaryota</taxon>
        <taxon>Metazoa</taxon>
        <taxon>Ecdysozoa</taxon>
        <taxon>Arthropoda</taxon>
        <taxon>Crustacea</taxon>
        <taxon>Multicrustacea</taxon>
        <taxon>Malacostraca</taxon>
        <taxon>Eumalacostraca</taxon>
        <taxon>Eucarida</taxon>
        <taxon>Decapoda</taxon>
        <taxon>Pleocyemata</taxon>
        <taxon>Brachyura</taxon>
        <taxon>Eubrachyura</taxon>
        <taxon>Portunoidea</taxon>
        <taxon>Portunidae</taxon>
        <taxon>Portuninae</taxon>
        <taxon>Portunus</taxon>
    </lineage>
</organism>
<accession>A0A5B7G9I8</accession>
<keyword evidence="2" id="KW-1185">Reference proteome</keyword>
<protein>
    <submittedName>
        <fullName evidence="1">Uncharacterized protein</fullName>
    </submittedName>
</protein>
<sequence length="64" mass="6579">MDVSENRCPKGVTASCSFVREMSKVRGSSWKVGVGEDVVSLRMVGVCGVGVTETPAGEVACGEG</sequence>
<reference evidence="1 2" key="1">
    <citation type="submission" date="2019-05" db="EMBL/GenBank/DDBJ databases">
        <title>Another draft genome of Portunus trituberculatus and its Hox gene families provides insights of decapod evolution.</title>
        <authorList>
            <person name="Jeong J.-H."/>
            <person name="Song I."/>
            <person name="Kim S."/>
            <person name="Choi T."/>
            <person name="Kim D."/>
            <person name="Ryu S."/>
            <person name="Kim W."/>
        </authorList>
    </citation>
    <scope>NUCLEOTIDE SEQUENCE [LARGE SCALE GENOMIC DNA]</scope>
    <source>
        <tissue evidence="1">Muscle</tissue>
    </source>
</reference>
<dbReference type="EMBL" id="VSRR010011875">
    <property type="protein sequence ID" value="MPC53788.1"/>
    <property type="molecule type" value="Genomic_DNA"/>
</dbReference>
<gene>
    <name evidence="1" type="ORF">E2C01_047688</name>
</gene>
<evidence type="ECO:0000313" key="2">
    <source>
        <dbReference type="Proteomes" id="UP000324222"/>
    </source>
</evidence>
<proteinExistence type="predicted"/>
<dbReference type="AlphaFoldDB" id="A0A5B7G9I8"/>
<comment type="caution">
    <text evidence="1">The sequence shown here is derived from an EMBL/GenBank/DDBJ whole genome shotgun (WGS) entry which is preliminary data.</text>
</comment>